<dbReference type="Gene3D" id="3.40.710.10">
    <property type="entry name" value="DD-peptidase/beta-lactamase superfamily"/>
    <property type="match status" value="1"/>
</dbReference>
<feature type="domain" description="Peptidase S11 D-Ala-D-Ala carboxypeptidase A C-terminal" evidence="16">
    <location>
        <begin position="268"/>
        <end position="356"/>
    </location>
</feature>
<evidence type="ECO:0000313" key="18">
    <source>
        <dbReference type="Proteomes" id="UP000256329"/>
    </source>
</evidence>
<dbReference type="InterPro" id="IPR015956">
    <property type="entry name" value="Peniciliin-bd_prot_C_sf"/>
</dbReference>
<dbReference type="InterPro" id="IPR012907">
    <property type="entry name" value="Peptidase_S11_C"/>
</dbReference>
<keyword evidence="9" id="KW-0133">Cell shape</keyword>
<evidence type="ECO:0000256" key="5">
    <source>
        <dbReference type="ARBA" id="ARBA00022645"/>
    </source>
</evidence>
<dbReference type="InterPro" id="IPR037167">
    <property type="entry name" value="Peptidase_S11_C_sf"/>
</dbReference>
<comment type="function">
    <text evidence="1">Removes C-terminal D-alanyl residues from sugar-peptide cell wall precursors.</text>
</comment>
<dbReference type="Pfam" id="PF00768">
    <property type="entry name" value="Peptidase_S11"/>
    <property type="match status" value="1"/>
</dbReference>
<dbReference type="SMART" id="SM00936">
    <property type="entry name" value="PBP5_C"/>
    <property type="match status" value="1"/>
</dbReference>
<evidence type="ECO:0000256" key="12">
    <source>
        <dbReference type="ARBA" id="ARBA00034000"/>
    </source>
</evidence>
<evidence type="ECO:0000256" key="6">
    <source>
        <dbReference type="ARBA" id="ARBA00022670"/>
    </source>
</evidence>
<keyword evidence="8" id="KW-0378">Hydrolase</keyword>
<feature type="active site" description="Acyl-ester intermediate" evidence="13">
    <location>
        <position position="57"/>
    </location>
</feature>
<comment type="catalytic activity">
    <reaction evidence="12">
        <text>Preferential cleavage: (Ac)2-L-Lys-D-Ala-|-D-Ala. Also transpeptidation of peptidyl-alanyl moieties that are N-acyl substituents of D-alanine.</text>
        <dbReference type="EC" id="3.4.16.4"/>
    </reaction>
</comment>
<keyword evidence="18" id="KW-1185">Reference proteome</keyword>
<dbReference type="UniPathway" id="UPA00219"/>
<feature type="active site" description="Proton acceptor" evidence="13">
    <location>
        <position position="60"/>
    </location>
</feature>
<dbReference type="EMBL" id="QSLN01000005">
    <property type="protein sequence ID" value="RDV83460.1"/>
    <property type="molecule type" value="Genomic_DNA"/>
</dbReference>
<comment type="pathway">
    <text evidence="2">Cell wall biogenesis; peptidoglycan biosynthesis.</text>
</comment>
<organism evidence="17 18">
    <name type="scientific">Ammonifex thiophilus</name>
    <dbReference type="NCBI Taxonomy" id="444093"/>
    <lineage>
        <taxon>Bacteria</taxon>
        <taxon>Bacillati</taxon>
        <taxon>Bacillota</taxon>
        <taxon>Clostridia</taxon>
        <taxon>Thermoanaerobacterales</taxon>
        <taxon>Thermoanaerobacteraceae</taxon>
        <taxon>Ammonifex</taxon>
    </lineage>
</organism>
<dbReference type="EC" id="3.4.16.4" evidence="4"/>
<proteinExistence type="inferred from homology"/>
<evidence type="ECO:0000256" key="9">
    <source>
        <dbReference type="ARBA" id="ARBA00022960"/>
    </source>
</evidence>
<dbReference type="AlphaFoldDB" id="A0A3D8P5V7"/>
<dbReference type="GO" id="GO:0071555">
    <property type="term" value="P:cell wall organization"/>
    <property type="evidence" value="ECO:0007669"/>
    <property type="project" value="UniProtKB-KW"/>
</dbReference>
<dbReference type="InterPro" id="IPR001967">
    <property type="entry name" value="Peptidase_S11_N"/>
</dbReference>
<dbReference type="PANTHER" id="PTHR21581">
    <property type="entry name" value="D-ALANYL-D-ALANINE CARBOXYPEPTIDASE"/>
    <property type="match status" value="1"/>
</dbReference>
<sequence length="369" mass="40856">MKVKVWFLLLGLWLLGMVREAWASPPEVTAEAAALMERQSGLFYYEKNATERRAPASLTKVMTCILALEMADPEEVVTVSRRAASISMGSVIDLRPGEQIRLGELIKAALIHSANDATVAIAEAVAGDHDTFVRWMNAKALLLGLEDTHFVNTNGYSHPEHWSTAKDLARLTRYALQNPTFASLVATRQAVVRWEKPQRELPISNTNRLLHGGYPQVTGVKTGTTQAAGQCLIASARSGEQEFVAVVLKSKNRYRDAVALLSWGSKELKEVNLCDKGEYWTRLPVAEGRLGDVPLVAREGLSVLLPPGEPVEKQICLARALKAPVYPGSPLGEVIFLWRGQELGRVSLVAGKEVLERPWWWRLLGKRFE</sequence>
<comment type="caution">
    <text evidence="17">The sequence shown here is derived from an EMBL/GenBank/DDBJ whole genome shotgun (WGS) entry which is preliminary data.</text>
</comment>
<keyword evidence="5 17" id="KW-0121">Carboxypeptidase</keyword>
<evidence type="ECO:0000256" key="14">
    <source>
        <dbReference type="PIRSR" id="PIRSR618044-2"/>
    </source>
</evidence>
<dbReference type="GO" id="GO:0006508">
    <property type="term" value="P:proteolysis"/>
    <property type="evidence" value="ECO:0007669"/>
    <property type="project" value="UniProtKB-KW"/>
</dbReference>
<evidence type="ECO:0000256" key="10">
    <source>
        <dbReference type="ARBA" id="ARBA00022984"/>
    </source>
</evidence>
<evidence type="ECO:0000256" key="3">
    <source>
        <dbReference type="ARBA" id="ARBA00007164"/>
    </source>
</evidence>
<evidence type="ECO:0000256" key="15">
    <source>
        <dbReference type="RuleBase" id="RU004016"/>
    </source>
</evidence>
<evidence type="ECO:0000256" key="2">
    <source>
        <dbReference type="ARBA" id="ARBA00004752"/>
    </source>
</evidence>
<keyword evidence="7" id="KW-0732">Signal</keyword>
<evidence type="ECO:0000313" key="17">
    <source>
        <dbReference type="EMBL" id="RDV83460.1"/>
    </source>
</evidence>
<evidence type="ECO:0000256" key="4">
    <source>
        <dbReference type="ARBA" id="ARBA00012448"/>
    </source>
</evidence>
<dbReference type="Gene3D" id="2.60.410.10">
    <property type="entry name" value="D-Ala-D-Ala carboxypeptidase, C-terminal domain"/>
    <property type="match status" value="1"/>
</dbReference>
<dbReference type="GO" id="GO:0008360">
    <property type="term" value="P:regulation of cell shape"/>
    <property type="evidence" value="ECO:0007669"/>
    <property type="project" value="UniProtKB-KW"/>
</dbReference>
<dbReference type="InterPro" id="IPR018044">
    <property type="entry name" value="Peptidase_S11"/>
</dbReference>
<evidence type="ECO:0000256" key="8">
    <source>
        <dbReference type="ARBA" id="ARBA00022801"/>
    </source>
</evidence>
<feature type="binding site" evidence="14">
    <location>
        <position position="221"/>
    </location>
    <ligand>
        <name>substrate</name>
    </ligand>
</feature>
<dbReference type="OrthoDB" id="9791132at2"/>
<gene>
    <name evidence="17" type="ORF">DXX99_05610</name>
</gene>
<dbReference type="GO" id="GO:0009252">
    <property type="term" value="P:peptidoglycan biosynthetic process"/>
    <property type="evidence" value="ECO:0007669"/>
    <property type="project" value="UniProtKB-UniPathway"/>
</dbReference>
<dbReference type="PANTHER" id="PTHR21581:SF6">
    <property type="entry name" value="TRAFFICKING PROTEIN PARTICLE COMPLEX SUBUNIT 12"/>
    <property type="match status" value="1"/>
</dbReference>
<dbReference type="PRINTS" id="PR00725">
    <property type="entry name" value="DADACBPTASE1"/>
</dbReference>
<dbReference type="Proteomes" id="UP000256329">
    <property type="component" value="Unassembled WGS sequence"/>
</dbReference>
<keyword evidence="10" id="KW-0573">Peptidoglycan synthesis</keyword>
<reference evidence="17 18" key="1">
    <citation type="submission" date="2018-08" db="EMBL/GenBank/DDBJ databases">
        <title>Form III RuBisCO-mediated autotrophy in Thermodesulfobium bacteria.</title>
        <authorList>
            <person name="Toshchakov S.V."/>
            <person name="Kublanov I.V."/>
            <person name="Frolov E."/>
            <person name="Bonch-Osmolovskaya E.A."/>
            <person name="Tourova T.P."/>
            <person name="Chernych N.A."/>
            <person name="Lebedinsky A.V."/>
        </authorList>
    </citation>
    <scope>NUCLEOTIDE SEQUENCE [LARGE SCALE GENOMIC DNA]</scope>
    <source>
        <strain evidence="17 18">SR</strain>
    </source>
</reference>
<name>A0A3D8P5V7_9THEO</name>
<dbReference type="SUPFAM" id="SSF56601">
    <property type="entry name" value="beta-lactamase/transpeptidase-like"/>
    <property type="match status" value="1"/>
</dbReference>
<keyword evidence="6" id="KW-0645">Protease</keyword>
<dbReference type="GO" id="GO:0009002">
    <property type="term" value="F:serine-type D-Ala-D-Ala carboxypeptidase activity"/>
    <property type="evidence" value="ECO:0007669"/>
    <property type="project" value="UniProtKB-EC"/>
</dbReference>
<dbReference type="Pfam" id="PF07943">
    <property type="entry name" value="PBP5_C"/>
    <property type="match status" value="1"/>
</dbReference>
<feature type="active site" evidence="13">
    <location>
        <position position="113"/>
    </location>
</feature>
<comment type="similarity">
    <text evidence="3 15">Belongs to the peptidase S11 family.</text>
</comment>
<dbReference type="SUPFAM" id="SSF69189">
    <property type="entry name" value="Penicillin-binding protein associated domain"/>
    <property type="match status" value="1"/>
</dbReference>
<keyword evidence="11" id="KW-0961">Cell wall biogenesis/degradation</keyword>
<evidence type="ECO:0000256" key="11">
    <source>
        <dbReference type="ARBA" id="ARBA00023316"/>
    </source>
</evidence>
<accession>A0A3D8P5V7</accession>
<protein>
    <recommendedName>
        <fullName evidence="4">serine-type D-Ala-D-Ala carboxypeptidase</fullName>
        <ecNumber evidence="4">3.4.16.4</ecNumber>
    </recommendedName>
</protein>
<evidence type="ECO:0000259" key="16">
    <source>
        <dbReference type="SMART" id="SM00936"/>
    </source>
</evidence>
<evidence type="ECO:0000256" key="1">
    <source>
        <dbReference type="ARBA" id="ARBA00003217"/>
    </source>
</evidence>
<evidence type="ECO:0000256" key="13">
    <source>
        <dbReference type="PIRSR" id="PIRSR618044-1"/>
    </source>
</evidence>
<evidence type="ECO:0000256" key="7">
    <source>
        <dbReference type="ARBA" id="ARBA00022729"/>
    </source>
</evidence>
<dbReference type="InterPro" id="IPR012338">
    <property type="entry name" value="Beta-lactam/transpept-like"/>
</dbReference>
<dbReference type="RefSeq" id="WP_115792520.1">
    <property type="nucleotide sequence ID" value="NZ_QSLN01000005.1"/>
</dbReference>